<comment type="caution">
    <text evidence="2">The sequence shown here is derived from an EMBL/GenBank/DDBJ whole genome shotgun (WGS) entry which is preliminary data.</text>
</comment>
<keyword evidence="2" id="KW-0378">Hydrolase</keyword>
<dbReference type="InterPro" id="IPR036866">
    <property type="entry name" value="RibonucZ/Hydroxyglut_hydro"/>
</dbReference>
<dbReference type="PANTHER" id="PTHR43041:SF1">
    <property type="entry name" value="METALLO-BETA-LACTAMASE DOMAIN-CONTAINING PROTEIN"/>
    <property type="match status" value="1"/>
</dbReference>
<dbReference type="InterPro" id="IPR001279">
    <property type="entry name" value="Metallo-B-lactamas"/>
</dbReference>
<dbReference type="EMBL" id="MTHD01000002">
    <property type="protein sequence ID" value="OMG54497.1"/>
    <property type="molecule type" value="Genomic_DNA"/>
</dbReference>
<dbReference type="PANTHER" id="PTHR43041">
    <property type="entry name" value="HYDROLASE, METALLO-BETA-LACTAMASE SUPERFAMILY"/>
    <property type="match status" value="1"/>
</dbReference>
<dbReference type="Pfam" id="PF19583">
    <property type="entry name" value="ODP"/>
    <property type="match status" value="1"/>
</dbReference>
<dbReference type="AlphaFoldDB" id="A0A1R1I747"/>
<feature type="domain" description="Metallo-beta-lactamase" evidence="1">
    <location>
        <begin position="29"/>
        <end position="221"/>
    </location>
</feature>
<keyword evidence="3" id="KW-1185">Reference proteome</keyword>
<dbReference type="InterPro" id="IPR045761">
    <property type="entry name" value="ODP_dom"/>
</dbReference>
<dbReference type="GO" id="GO:0016787">
    <property type="term" value="F:hydrolase activity"/>
    <property type="evidence" value="ECO:0007669"/>
    <property type="project" value="UniProtKB-KW"/>
</dbReference>
<evidence type="ECO:0000313" key="3">
    <source>
        <dbReference type="Proteomes" id="UP000187526"/>
    </source>
</evidence>
<evidence type="ECO:0000313" key="2">
    <source>
        <dbReference type="EMBL" id="OMG54497.1"/>
    </source>
</evidence>
<name>A0A1R1I747_9RHOO</name>
<protein>
    <submittedName>
        <fullName evidence="2">MBL fold metallo-hydrolase</fullName>
    </submittedName>
</protein>
<sequence length="257" mass="28775">MAVELFNDGKHIVHAFYDLVDDSPGGAVQCNQFLIVDHGHGALVDPGGNMTYTGLLMDMQKYFSSKDLDFILASHPDPDIIASVNKWFVASHCKVMISSLWTRFVPHFTTGKDVSQRILGIPDQGTVIQLGQSKILALPAHFMHAEGNFQFYDPVAKILFSGDLGASLVTHEQAATPVTDFYSHVRYMEGFHKRYIVSRKVCRFWANMVRQLDIEQIVPQHGSRFVGKQAVGDFISWVEGIECGVDLMTQNSYQVPH</sequence>
<dbReference type="SUPFAM" id="SSF56281">
    <property type="entry name" value="Metallo-hydrolase/oxidoreductase"/>
    <property type="match status" value="1"/>
</dbReference>
<proteinExistence type="predicted"/>
<reference evidence="2 3" key="1">
    <citation type="submission" date="2016-10" db="EMBL/GenBank/DDBJ databases">
        <title>Alkaliphiles isolated from bioreactors.</title>
        <authorList>
            <person name="Salah Z."/>
            <person name="Rout S.P."/>
            <person name="Humphreys P.N."/>
        </authorList>
    </citation>
    <scope>NUCLEOTIDE SEQUENCE [LARGE SCALE GENOMIC DNA]</scope>
    <source>
        <strain evidence="2 3">ZS02</strain>
    </source>
</reference>
<accession>A0A1R1I747</accession>
<gene>
    <name evidence="2" type="ORF">BJN45_04495</name>
</gene>
<dbReference type="STRING" id="418702.BJN45_04495"/>
<dbReference type="Proteomes" id="UP000187526">
    <property type="component" value="Unassembled WGS sequence"/>
</dbReference>
<dbReference type="OrthoDB" id="9768433at2"/>
<evidence type="ECO:0000259" key="1">
    <source>
        <dbReference type="SMART" id="SM00849"/>
    </source>
</evidence>
<organism evidence="2 3">
    <name type="scientific">Azonexus hydrophilus</name>
    <dbReference type="NCBI Taxonomy" id="418702"/>
    <lineage>
        <taxon>Bacteria</taxon>
        <taxon>Pseudomonadati</taxon>
        <taxon>Pseudomonadota</taxon>
        <taxon>Betaproteobacteria</taxon>
        <taxon>Rhodocyclales</taxon>
        <taxon>Azonexaceae</taxon>
        <taxon>Azonexus</taxon>
    </lineage>
</organism>
<dbReference type="Gene3D" id="3.60.15.10">
    <property type="entry name" value="Ribonuclease Z/Hydroxyacylglutathione hydrolase-like"/>
    <property type="match status" value="1"/>
</dbReference>
<dbReference type="SMART" id="SM00849">
    <property type="entry name" value="Lactamase_B"/>
    <property type="match status" value="1"/>
</dbReference>
<dbReference type="RefSeq" id="WP_076092585.1">
    <property type="nucleotide sequence ID" value="NZ_MTHD01000002.1"/>
</dbReference>